<dbReference type="RefSeq" id="WP_008688971.1">
    <property type="nucleotide sequence ID" value="NZ_ANOH01000466.1"/>
</dbReference>
<evidence type="ECO:0000313" key="3">
    <source>
        <dbReference type="Proteomes" id="UP000011885"/>
    </source>
</evidence>
<keyword evidence="1" id="KW-1133">Transmembrane helix</keyword>
<organism evidence="2 3">
    <name type="scientific">Rhodopirellula sallentina SM41</name>
    <dbReference type="NCBI Taxonomy" id="1263870"/>
    <lineage>
        <taxon>Bacteria</taxon>
        <taxon>Pseudomonadati</taxon>
        <taxon>Planctomycetota</taxon>
        <taxon>Planctomycetia</taxon>
        <taxon>Pirellulales</taxon>
        <taxon>Pirellulaceae</taxon>
        <taxon>Rhodopirellula</taxon>
    </lineage>
</organism>
<dbReference type="EMBL" id="ANOH01000466">
    <property type="protein sequence ID" value="EMI51915.1"/>
    <property type="molecule type" value="Genomic_DNA"/>
</dbReference>
<dbReference type="GO" id="GO:0006629">
    <property type="term" value="P:lipid metabolic process"/>
    <property type="evidence" value="ECO:0007669"/>
    <property type="project" value="InterPro"/>
</dbReference>
<name>M5TRX9_9BACT</name>
<dbReference type="Proteomes" id="UP000011885">
    <property type="component" value="Unassembled WGS sequence"/>
</dbReference>
<dbReference type="Gene3D" id="3.20.20.190">
    <property type="entry name" value="Phosphatidylinositol (PI) phosphodiesterase"/>
    <property type="match status" value="1"/>
</dbReference>
<accession>M5TRX9</accession>
<feature type="transmembrane region" description="Helical" evidence="1">
    <location>
        <begin position="20"/>
        <end position="39"/>
    </location>
</feature>
<dbReference type="AlphaFoldDB" id="M5TRX9"/>
<dbReference type="OrthoDB" id="195526at2"/>
<dbReference type="PROSITE" id="PS50007">
    <property type="entry name" value="PIPLC_X_DOMAIN"/>
    <property type="match status" value="1"/>
</dbReference>
<dbReference type="InterPro" id="IPR017946">
    <property type="entry name" value="PLC-like_Pdiesterase_TIM-brl"/>
</dbReference>
<evidence type="ECO:0000256" key="1">
    <source>
        <dbReference type="SAM" id="Phobius"/>
    </source>
</evidence>
<keyword evidence="3" id="KW-1185">Reference proteome</keyword>
<gene>
    <name evidence="2" type="ORF">RSSM_06647</name>
</gene>
<dbReference type="SUPFAM" id="SSF51695">
    <property type="entry name" value="PLC-like phosphodiesterases"/>
    <property type="match status" value="1"/>
</dbReference>
<dbReference type="PATRIC" id="fig|1263870.3.peg.7053"/>
<dbReference type="Pfam" id="PF16670">
    <property type="entry name" value="PI-PLC-C1"/>
    <property type="match status" value="1"/>
</dbReference>
<dbReference type="InterPro" id="IPR032075">
    <property type="entry name" value="PI-PLC-C1"/>
</dbReference>
<sequence length="429" mass="48173">MFTDAVHRFDELIDGLARFAAMFGIVCIGFGVLVTIAIADDERSRTKVRNHSTVAENASMHTSERIANKRNATELNGMSSEKSSRHSIKEHDHLPLSKFQAIGTHNSYHVAPDALVNSVVSTVKPSESGAWEYTHPPLPQQLQSGIRQFELDLYRDPKGGKFAHPTLLSLTKWIPEAEGGGAKQKFDPDGRLNHPGTKVLHVPGVDFHSNVYTLTQALEQILDWSRKHPDHFPIFVLLELKGDNNEWTDAHLRELEDEILRTIPRKRLLTPDDVRGTHENLRTAVTTDGWPSLRKTRGRLILGLDNTDHVRANYLGAHKTIVGRLLFPSCPTSRHPSAAWFKINDPVSRSDLIQRLTKAGFMVRTRADAGGREARVNSTVRRDKAFASGAQWISTDFPVANKQLSDYAVRFDETENPYLRVLRDAANPR</sequence>
<keyword evidence="1" id="KW-0472">Membrane</keyword>
<dbReference type="GO" id="GO:0008081">
    <property type="term" value="F:phosphoric diester hydrolase activity"/>
    <property type="evidence" value="ECO:0007669"/>
    <property type="project" value="InterPro"/>
</dbReference>
<reference evidence="2 3" key="1">
    <citation type="journal article" date="2013" name="Mar. Genomics">
        <title>Expression of sulfatases in Rhodopirellula baltica and the diversity of sulfatases in the genus Rhodopirellula.</title>
        <authorList>
            <person name="Wegner C.E."/>
            <person name="Richter-Heitmann T."/>
            <person name="Klindworth A."/>
            <person name="Klockow C."/>
            <person name="Richter M."/>
            <person name="Achstetter T."/>
            <person name="Glockner F.O."/>
            <person name="Harder J."/>
        </authorList>
    </citation>
    <scope>NUCLEOTIDE SEQUENCE [LARGE SCALE GENOMIC DNA]</scope>
    <source>
        <strain evidence="2 3">SM41</strain>
    </source>
</reference>
<dbReference type="CDD" id="cd08589">
    <property type="entry name" value="PI-PLCc_SaPLC1_like"/>
    <property type="match status" value="1"/>
</dbReference>
<proteinExistence type="predicted"/>
<evidence type="ECO:0000313" key="2">
    <source>
        <dbReference type="EMBL" id="EMI51915.1"/>
    </source>
</evidence>
<protein>
    <submittedName>
        <fullName evidence="2">Uncharacterized protein</fullName>
    </submittedName>
</protein>
<comment type="caution">
    <text evidence="2">The sequence shown here is derived from an EMBL/GenBank/DDBJ whole genome shotgun (WGS) entry which is preliminary data.</text>
</comment>
<keyword evidence="1" id="KW-0812">Transmembrane</keyword>